<keyword evidence="5" id="KW-0677">Repeat</keyword>
<evidence type="ECO:0000256" key="5">
    <source>
        <dbReference type="ARBA" id="ARBA00022737"/>
    </source>
</evidence>
<reference evidence="17" key="1">
    <citation type="journal article" date="2014" name="Science">
        <title>Nonhuman genetics. Genomic basis for the convergent evolution of electric organs.</title>
        <authorList>
            <person name="Gallant J.R."/>
            <person name="Traeger L.L."/>
            <person name="Volkening J.D."/>
            <person name="Moffett H."/>
            <person name="Chen P.H."/>
            <person name="Novina C.D."/>
            <person name="Phillips G.N.Jr."/>
            <person name="Anand R."/>
            <person name="Wells G.B."/>
            <person name="Pinch M."/>
            <person name="Guth R."/>
            <person name="Unguez G.A."/>
            <person name="Albert J.S."/>
            <person name="Zakon H.H."/>
            <person name="Samanta M.P."/>
            <person name="Sussman M.R."/>
        </authorList>
    </citation>
    <scope>NUCLEOTIDE SEQUENCE [LARGE SCALE GENOMIC DNA]</scope>
</reference>
<evidence type="ECO:0000313" key="16">
    <source>
        <dbReference type="Ensembl" id="ENSEEEP00000025149.2"/>
    </source>
</evidence>
<feature type="disulfide bond" evidence="12">
    <location>
        <begin position="477"/>
        <end position="494"/>
    </location>
</feature>
<dbReference type="SMART" id="SM00136">
    <property type="entry name" value="LamNT"/>
    <property type="match status" value="1"/>
</dbReference>
<dbReference type="Pfam" id="PF00055">
    <property type="entry name" value="Laminin_N"/>
    <property type="match status" value="1"/>
</dbReference>
<reference evidence="16" key="4">
    <citation type="submission" date="2025-08" db="UniProtKB">
        <authorList>
            <consortium name="Ensembl"/>
        </authorList>
    </citation>
    <scope>IDENTIFICATION</scope>
</reference>
<dbReference type="Pfam" id="PF24973">
    <property type="entry name" value="EGF_LMN_ATRN"/>
    <property type="match status" value="1"/>
</dbReference>
<proteinExistence type="predicted"/>
<evidence type="ECO:0000256" key="2">
    <source>
        <dbReference type="ARBA" id="ARBA00022525"/>
    </source>
</evidence>
<evidence type="ECO:0000256" key="6">
    <source>
        <dbReference type="ARBA" id="ARBA00022869"/>
    </source>
</evidence>
<comment type="subcellular location">
    <subcellularLocation>
        <location evidence="1">Secreted</location>
        <location evidence="1">Extracellular space</location>
        <location evidence="1">Extracellular matrix</location>
        <location evidence="1">Basement membrane</location>
    </subcellularLocation>
</comment>
<evidence type="ECO:0000256" key="9">
    <source>
        <dbReference type="ARBA" id="ARBA00023157"/>
    </source>
</evidence>
<evidence type="ECO:0000313" key="17">
    <source>
        <dbReference type="Proteomes" id="UP000314983"/>
    </source>
</evidence>
<dbReference type="STRING" id="8005.ENSEEEP00000025149"/>
<keyword evidence="6" id="KW-0084">Basement membrane</keyword>
<keyword evidence="7" id="KW-0130">Cell adhesion</keyword>
<evidence type="ECO:0000256" key="3">
    <source>
        <dbReference type="ARBA" id="ARBA00022530"/>
    </source>
</evidence>
<name>A0A4W4FK74_ELEEL</name>
<dbReference type="GO" id="GO:0007411">
    <property type="term" value="P:axon guidance"/>
    <property type="evidence" value="ECO:0007669"/>
    <property type="project" value="TreeGrafter"/>
</dbReference>
<dbReference type="InterPro" id="IPR056863">
    <property type="entry name" value="LMN_ATRN_NET-like_EGF"/>
</dbReference>
<dbReference type="FunFam" id="2.10.25.10:FF:000082">
    <property type="entry name" value="Laminin subunit alpha 1"/>
    <property type="match status" value="1"/>
</dbReference>
<feature type="domain" description="Laminin EGF-like" evidence="14">
    <location>
        <begin position="358"/>
        <end position="408"/>
    </location>
</feature>
<reference evidence="17" key="2">
    <citation type="journal article" date="2017" name="Sci. Adv.">
        <title>A tail of two voltages: Proteomic comparison of the three electric organs of the electric eel.</title>
        <authorList>
            <person name="Traeger L.L."/>
            <person name="Sabat G."/>
            <person name="Barrett-Wilt G.A."/>
            <person name="Wells G.B."/>
            <person name="Sussman M.R."/>
        </authorList>
    </citation>
    <scope>NUCLEOTIDE SEQUENCE [LARGE SCALE GENOMIC DNA]</scope>
</reference>
<dbReference type="InterPro" id="IPR008211">
    <property type="entry name" value="Laminin_N"/>
</dbReference>
<dbReference type="PANTHER" id="PTHR10574">
    <property type="entry name" value="NETRIN/LAMININ-RELATED"/>
    <property type="match status" value="1"/>
</dbReference>
<feature type="domain" description="Laminin EGF-like" evidence="14">
    <location>
        <begin position="475"/>
        <end position="527"/>
    </location>
</feature>
<evidence type="ECO:0000259" key="15">
    <source>
        <dbReference type="PROSITE" id="PS51117"/>
    </source>
</evidence>
<evidence type="ECO:0000256" key="7">
    <source>
        <dbReference type="ARBA" id="ARBA00022889"/>
    </source>
</evidence>
<keyword evidence="17" id="KW-1185">Reference proteome</keyword>
<reference evidence="16" key="5">
    <citation type="submission" date="2025-09" db="UniProtKB">
        <authorList>
            <consortium name="Ensembl"/>
        </authorList>
    </citation>
    <scope>IDENTIFICATION</scope>
</reference>
<evidence type="ECO:0000256" key="1">
    <source>
        <dbReference type="ARBA" id="ARBA00004302"/>
    </source>
</evidence>
<dbReference type="CDD" id="cd00055">
    <property type="entry name" value="EGF_Lam"/>
    <property type="match status" value="5"/>
</dbReference>
<dbReference type="FunFam" id="2.170.300.10:FF:000001">
    <property type="entry name" value="Laminin subunit beta-1"/>
    <property type="match status" value="1"/>
</dbReference>
<dbReference type="InterPro" id="IPR050440">
    <property type="entry name" value="Laminin/Netrin_ECM"/>
</dbReference>
<dbReference type="PROSITE" id="PS00022">
    <property type="entry name" value="EGF_1"/>
    <property type="match status" value="2"/>
</dbReference>
<keyword evidence="2" id="KW-0964">Secreted</keyword>
<dbReference type="Pfam" id="PF00053">
    <property type="entry name" value="EGF_laminin"/>
    <property type="match status" value="3"/>
</dbReference>
<dbReference type="GO" id="GO:0009888">
    <property type="term" value="P:tissue development"/>
    <property type="evidence" value="ECO:0007669"/>
    <property type="project" value="TreeGrafter"/>
</dbReference>
<dbReference type="Gene3D" id="2.10.25.10">
    <property type="entry name" value="Laminin"/>
    <property type="match status" value="4"/>
</dbReference>
<comment type="caution">
    <text evidence="12">Lacks conserved residue(s) required for the propagation of feature annotation.</text>
</comment>
<evidence type="ECO:0000256" key="13">
    <source>
        <dbReference type="SAM" id="MobiDB-lite"/>
    </source>
</evidence>
<dbReference type="GO" id="GO:0070831">
    <property type="term" value="P:basement membrane assembly"/>
    <property type="evidence" value="ECO:0007669"/>
    <property type="project" value="TreeGrafter"/>
</dbReference>
<dbReference type="PANTHER" id="PTHR10574:SF268">
    <property type="entry name" value="LAMININ SUBUNIT BETA-3"/>
    <property type="match status" value="1"/>
</dbReference>
<keyword evidence="8" id="KW-0175">Coiled coil</keyword>
<evidence type="ECO:0000256" key="12">
    <source>
        <dbReference type="PROSITE-ProRule" id="PRU00460"/>
    </source>
</evidence>
<reference evidence="16" key="3">
    <citation type="submission" date="2020-05" db="EMBL/GenBank/DDBJ databases">
        <title>Electrophorus electricus (electric eel) genome, fEleEle1, primary haplotype.</title>
        <authorList>
            <person name="Myers G."/>
            <person name="Meyer A."/>
            <person name="Fedrigo O."/>
            <person name="Formenti G."/>
            <person name="Rhie A."/>
            <person name="Tracey A."/>
            <person name="Sims Y."/>
            <person name="Jarvis E.D."/>
        </authorList>
    </citation>
    <scope>NUCLEOTIDE SEQUENCE [LARGE SCALE GENOMIC DNA]</scope>
</reference>
<dbReference type="GO" id="GO:0043256">
    <property type="term" value="C:laminin complex"/>
    <property type="evidence" value="ECO:0007669"/>
    <property type="project" value="TreeGrafter"/>
</dbReference>
<dbReference type="Proteomes" id="UP000314983">
    <property type="component" value="Chromosome 20"/>
</dbReference>
<dbReference type="Gene3D" id="2.60.120.260">
    <property type="entry name" value="Galactose-binding domain-like"/>
    <property type="match status" value="2"/>
</dbReference>
<protein>
    <recommendedName>
        <fullName evidence="18">Laminin, beta 3</fullName>
    </recommendedName>
</protein>
<evidence type="ECO:0000259" key="14">
    <source>
        <dbReference type="PROSITE" id="PS50027"/>
    </source>
</evidence>
<sequence>MSQTQQDCVRGACYPPIGDLLHGREQQLSASSTCGLIGTEVFCTPFEQWKMKCCPCDSRNPAARNAHTIQNVLSSAGPDRWWQSRKGVNPVSLLLDLQQLFQLDTLLLSFKGPRPSALLIERTADFGRTWQPALYMAIDCPSAYPKVAMTMPSDLVVSWSQWLWTLLGCLLVLSVLCLDCRVFCFPVTAFTGLRVNLTQLGEVPRTPGRNPSQFYALKEMKVMGSCFCHGHANRCLPKATSSYPHSTEVPNVNGVCECQHNTAGLNCERCADLYNDHPWRPAKRDNPHTCKRCECNNHAQRCRFDSELYKLSGRRSGGVCVGCQHHTTGPRCEQCIPNYYRNPHTESHTLTTCILLTDCDSMGSEKGGQCDQVTGACLCKANVEGARCDRCKPGYFGLSTANPLGCSSNTTGSLHGMCDPVTGQCACRPKTEGLSCDRCTIGLWNPSSPSGCQPCDCYPNNALSHTCDQVGPSSCQCDSTGTVPGGCDKDTGVCHCKRGVTGVHCNTCARGHCASFPQCPTCPSCFVHLDAQLQSLTLDFGHLASTLLSATDGAGADVMGRIRELELTLLHLQDSLKLPAQSENFMDNYVRHLQRLWYVRAEATGDAVNKASSIRDDAMKSLNRIQPGNTNNLETLSKVLATLPNLTPTAVQVCSSSRLSICTPQDCRGELCPAGGVPPCIRGERCVGALPQGSRAMQDSEEVKAKLQQLNDKITQAYSQVTHTHTPLVYSLTSSCLHSEELPNPVSDPGVVQRVCEGVLGMRLPETAEALKRKLQEMQDLAASLPDSSRVLNTAGPQLEQARNLLQDAENARYPTHTTTLTHTHTHTHTHTTAPHTHTHYSPPHTHTLQPSHTNSNPPTHTHTLQPSHTNSNPPTHTHTTALPHISQDEPPQQVHFCPCLTHTDQHYYTQYSSHTPPKAATHTTALTHL</sequence>
<dbReference type="AlphaFoldDB" id="A0A4W4FK74"/>
<dbReference type="FunFam" id="2.10.25.10:FF:000084">
    <property type="entry name" value="Laminin subunit alpha 3"/>
    <property type="match status" value="1"/>
</dbReference>
<evidence type="ECO:0008006" key="18">
    <source>
        <dbReference type="Google" id="ProtNLM"/>
    </source>
</evidence>
<dbReference type="InterPro" id="IPR002049">
    <property type="entry name" value="LE_dom"/>
</dbReference>
<feature type="compositionally biased region" description="Low complexity" evidence="13">
    <location>
        <begin position="831"/>
        <end position="881"/>
    </location>
</feature>
<organism evidence="16 17">
    <name type="scientific">Electrophorus electricus</name>
    <name type="common">Electric eel</name>
    <name type="synonym">Gymnotus electricus</name>
    <dbReference type="NCBI Taxonomy" id="8005"/>
    <lineage>
        <taxon>Eukaryota</taxon>
        <taxon>Metazoa</taxon>
        <taxon>Chordata</taxon>
        <taxon>Craniata</taxon>
        <taxon>Vertebrata</taxon>
        <taxon>Euteleostomi</taxon>
        <taxon>Actinopterygii</taxon>
        <taxon>Neopterygii</taxon>
        <taxon>Teleostei</taxon>
        <taxon>Ostariophysi</taxon>
        <taxon>Gymnotiformes</taxon>
        <taxon>Gymnotoidei</taxon>
        <taxon>Gymnotidae</taxon>
        <taxon>Electrophorus</taxon>
    </lineage>
</organism>
<dbReference type="GO" id="GO:0016477">
    <property type="term" value="P:cell migration"/>
    <property type="evidence" value="ECO:0007669"/>
    <property type="project" value="TreeGrafter"/>
</dbReference>
<dbReference type="PROSITE" id="PS01248">
    <property type="entry name" value="EGF_LAM_1"/>
    <property type="match status" value="1"/>
</dbReference>
<dbReference type="GO" id="GO:0009887">
    <property type="term" value="P:animal organ morphogenesis"/>
    <property type="evidence" value="ECO:0007669"/>
    <property type="project" value="TreeGrafter"/>
</dbReference>
<keyword evidence="4" id="KW-0732">Signal</keyword>
<evidence type="ECO:0000256" key="4">
    <source>
        <dbReference type="ARBA" id="ARBA00022729"/>
    </source>
</evidence>
<feature type="disulfide bond" evidence="12">
    <location>
        <begin position="496"/>
        <end position="505"/>
    </location>
</feature>
<dbReference type="SUPFAM" id="SSF57196">
    <property type="entry name" value="EGF/Laminin"/>
    <property type="match status" value="4"/>
</dbReference>
<dbReference type="Ensembl" id="ENSEEET00000025439.2">
    <property type="protein sequence ID" value="ENSEEEP00000025149.2"/>
    <property type="gene ID" value="ENSEEEG00000012191.2"/>
</dbReference>
<dbReference type="FunFam" id="2.10.25.10:FF:000135">
    <property type="entry name" value="Laminin subunit beta 4"/>
    <property type="match status" value="1"/>
</dbReference>
<dbReference type="GO" id="GO:0034446">
    <property type="term" value="P:substrate adhesion-dependent cell spreading"/>
    <property type="evidence" value="ECO:0007669"/>
    <property type="project" value="TreeGrafter"/>
</dbReference>
<dbReference type="SMART" id="SM00180">
    <property type="entry name" value="EGF_Lam"/>
    <property type="match status" value="5"/>
</dbReference>
<dbReference type="PROSITE" id="PS51117">
    <property type="entry name" value="LAMININ_NTER"/>
    <property type="match status" value="1"/>
</dbReference>
<feature type="disulfide bond" evidence="12">
    <location>
        <begin position="475"/>
        <end position="487"/>
    </location>
</feature>
<feature type="disulfide bond" evidence="12">
    <location>
        <begin position="379"/>
        <end position="388"/>
    </location>
</feature>
<keyword evidence="11 12" id="KW-0424">Laminin EGF-like domain</keyword>
<dbReference type="InterPro" id="IPR000742">
    <property type="entry name" value="EGF"/>
</dbReference>
<feature type="region of interest" description="Disordered" evidence="13">
    <location>
        <begin position="820"/>
        <end position="892"/>
    </location>
</feature>
<evidence type="ECO:0000256" key="10">
    <source>
        <dbReference type="ARBA" id="ARBA00023180"/>
    </source>
</evidence>
<feature type="domain" description="Laminin N-terminal" evidence="15">
    <location>
        <begin position="9"/>
        <end position="225"/>
    </location>
</feature>
<dbReference type="GeneTree" id="ENSGT00940000165244"/>
<dbReference type="OMA" id="NKREQFE"/>
<accession>A0A4W4FK74</accession>
<dbReference type="PRINTS" id="PR00011">
    <property type="entry name" value="EGFLAMININ"/>
</dbReference>
<keyword evidence="10" id="KW-0325">Glycoprotein</keyword>
<dbReference type="PROSITE" id="PS50027">
    <property type="entry name" value="EGF_LAM_2"/>
    <property type="match status" value="2"/>
</dbReference>
<keyword evidence="9 12" id="KW-1015">Disulfide bond</keyword>
<evidence type="ECO:0000256" key="11">
    <source>
        <dbReference type="ARBA" id="ARBA00023292"/>
    </source>
</evidence>
<evidence type="ECO:0000256" key="8">
    <source>
        <dbReference type="ARBA" id="ARBA00023054"/>
    </source>
</evidence>
<keyword evidence="3" id="KW-0272">Extracellular matrix</keyword>